<accession>A0A9D2RMN1</accession>
<name>A0A9D2RMN1_9FIRM</name>
<dbReference type="SUPFAM" id="SSF48208">
    <property type="entry name" value="Six-hairpin glycosidases"/>
    <property type="match status" value="1"/>
</dbReference>
<dbReference type="AlphaFoldDB" id="A0A9D2RMN1"/>
<dbReference type="InterPro" id="IPR008928">
    <property type="entry name" value="6-hairpin_glycosidase_sf"/>
</dbReference>
<comment type="caution">
    <text evidence="3">The sequence shown here is derived from an EMBL/GenBank/DDBJ whole genome shotgun (WGS) entry which is preliminary data.</text>
</comment>
<dbReference type="EMBL" id="DWYS01000116">
    <property type="protein sequence ID" value="HJB08092.1"/>
    <property type="molecule type" value="Genomic_DNA"/>
</dbReference>
<evidence type="ECO:0000256" key="1">
    <source>
        <dbReference type="ARBA" id="ARBA00008558"/>
    </source>
</evidence>
<proteinExistence type="inferred from homology"/>
<gene>
    <name evidence="3" type="ORF">H9716_09580</name>
</gene>
<reference evidence="3" key="2">
    <citation type="submission" date="2021-04" db="EMBL/GenBank/DDBJ databases">
        <authorList>
            <person name="Gilroy R."/>
        </authorList>
    </citation>
    <scope>NUCLEOTIDE SEQUENCE</scope>
    <source>
        <strain evidence="3">CHK188-4685</strain>
    </source>
</reference>
<evidence type="ECO:0000256" key="2">
    <source>
        <dbReference type="ARBA" id="ARBA00023235"/>
    </source>
</evidence>
<evidence type="ECO:0000313" key="4">
    <source>
        <dbReference type="Proteomes" id="UP000886804"/>
    </source>
</evidence>
<reference evidence="3" key="1">
    <citation type="journal article" date="2021" name="PeerJ">
        <title>Extensive microbial diversity within the chicken gut microbiome revealed by metagenomics and culture.</title>
        <authorList>
            <person name="Gilroy R."/>
            <person name="Ravi A."/>
            <person name="Getino M."/>
            <person name="Pursley I."/>
            <person name="Horton D.L."/>
            <person name="Alikhan N.F."/>
            <person name="Baker D."/>
            <person name="Gharbi K."/>
            <person name="Hall N."/>
            <person name="Watson M."/>
            <person name="Adriaenssens E.M."/>
            <person name="Foster-Nyarko E."/>
            <person name="Jarju S."/>
            <person name="Secka A."/>
            <person name="Antonio M."/>
            <person name="Oren A."/>
            <person name="Chaudhuri R.R."/>
            <person name="La Ragione R."/>
            <person name="Hildebrand F."/>
            <person name="Pallen M.J."/>
        </authorList>
    </citation>
    <scope>NUCLEOTIDE SEQUENCE</scope>
    <source>
        <strain evidence="3">CHK188-4685</strain>
    </source>
</reference>
<dbReference type="GO" id="GO:0016853">
    <property type="term" value="F:isomerase activity"/>
    <property type="evidence" value="ECO:0007669"/>
    <property type="project" value="UniProtKB-KW"/>
</dbReference>
<dbReference type="Pfam" id="PF07221">
    <property type="entry name" value="GlcNAc_2-epim"/>
    <property type="match status" value="1"/>
</dbReference>
<keyword evidence="2" id="KW-0413">Isomerase</keyword>
<organism evidence="3 4">
    <name type="scientific">Candidatus Enterocloster faecavium</name>
    <dbReference type="NCBI Taxonomy" id="2838560"/>
    <lineage>
        <taxon>Bacteria</taxon>
        <taxon>Bacillati</taxon>
        <taxon>Bacillota</taxon>
        <taxon>Clostridia</taxon>
        <taxon>Lachnospirales</taxon>
        <taxon>Lachnospiraceae</taxon>
        <taxon>Enterocloster</taxon>
    </lineage>
</organism>
<dbReference type="GO" id="GO:0005975">
    <property type="term" value="P:carbohydrate metabolic process"/>
    <property type="evidence" value="ECO:0007669"/>
    <property type="project" value="InterPro"/>
</dbReference>
<dbReference type="Gene3D" id="1.50.10.10">
    <property type="match status" value="1"/>
</dbReference>
<sequence>MDKEKIFSFYVSQIQDNFFPYWQSKYDEKNQGILNCINNTGDQILSDQKFTWSQGRYLWILSKLYQLTAENVFCKISGELLLKQMKGTKDFLLKYSLCPDGRCHFLLSREGKPVIDPELGRSDTSIFADCFALIGLAAYIRVTGDQSCLNETERLFESIQKRIAQGDYLTEPYPVPEGYRMHSIPMILVNTSFEFAEMQEACEIDSTKTIEYGLSKVSEILNEFYRDGFIREHISTEENYGLKLLDRHMNPGHTIEDVWFMAEFLQKYGALDTQMEKLELSALNAMEKGWDSVYGGLLRFVDRSGGMPVGEKGDSAYERLILDTWDMKLWWPHSEILYTTLLLYQLTDKVIYWEWYQRAFDYVFSVFPNTQIGEWIQIRQRDGTPQDKVVALPVKDPFHIMRNFIKIVELTHED</sequence>
<dbReference type="InterPro" id="IPR010819">
    <property type="entry name" value="AGE/CE"/>
</dbReference>
<dbReference type="Proteomes" id="UP000886804">
    <property type="component" value="Unassembled WGS sequence"/>
</dbReference>
<evidence type="ECO:0000313" key="3">
    <source>
        <dbReference type="EMBL" id="HJB08092.1"/>
    </source>
</evidence>
<dbReference type="PANTHER" id="PTHR15108">
    <property type="entry name" value="N-ACYLGLUCOSAMINE-2-EPIMERASE"/>
    <property type="match status" value="1"/>
</dbReference>
<protein>
    <submittedName>
        <fullName evidence="3">AGE family epimerase/isomerase</fullName>
    </submittedName>
</protein>
<dbReference type="InterPro" id="IPR012341">
    <property type="entry name" value="6hp_glycosidase-like_sf"/>
</dbReference>
<comment type="similarity">
    <text evidence="1">Belongs to the N-acylglucosamine 2-epimerase family.</text>
</comment>